<gene>
    <name evidence="1" type="ORF">CTER_5340</name>
</gene>
<dbReference type="Proteomes" id="UP000014155">
    <property type="component" value="Unassembled WGS sequence"/>
</dbReference>
<dbReference type="PATRIC" id="fig|1195236.3.peg.5480"/>
<comment type="caution">
    <text evidence="1">The sequence shown here is derived from an EMBL/GenBank/DDBJ whole genome shotgun (WGS) entry which is preliminary data.</text>
</comment>
<reference evidence="1 2" key="1">
    <citation type="journal article" date="2013" name="Genome Announc.">
        <title>Draft Genome Sequence of the Cellulolytic, Mesophilic, Anaerobic Bacterium Clostridium termitidis Strain CT1112 (DSM 5398).</title>
        <authorList>
            <person name="Lal S."/>
            <person name="Ramachandran U."/>
            <person name="Zhang X."/>
            <person name="Munir R."/>
            <person name="Sparling R."/>
            <person name="Levin D.B."/>
        </authorList>
    </citation>
    <scope>NUCLEOTIDE SEQUENCE [LARGE SCALE GENOMIC DNA]</scope>
    <source>
        <strain evidence="1 2">CT1112</strain>
    </source>
</reference>
<keyword evidence="2" id="KW-1185">Reference proteome</keyword>
<dbReference type="InterPro" id="IPR046169">
    <property type="entry name" value="DUF6171"/>
</dbReference>
<dbReference type="Pfam" id="PF19668">
    <property type="entry name" value="DUF6171"/>
    <property type="match status" value="1"/>
</dbReference>
<dbReference type="AlphaFoldDB" id="S0FEZ4"/>
<organism evidence="1 2">
    <name type="scientific">Ruminiclostridium cellobioparum subsp. termitidis CT1112</name>
    <dbReference type="NCBI Taxonomy" id="1195236"/>
    <lineage>
        <taxon>Bacteria</taxon>
        <taxon>Bacillati</taxon>
        <taxon>Bacillota</taxon>
        <taxon>Clostridia</taxon>
        <taxon>Eubacteriales</taxon>
        <taxon>Oscillospiraceae</taxon>
        <taxon>Ruminiclostridium</taxon>
    </lineage>
</organism>
<protein>
    <submittedName>
        <fullName evidence="1">Uncharacterized protein</fullName>
    </submittedName>
</protein>
<dbReference type="EMBL" id="AORV01000073">
    <property type="protein sequence ID" value="EMS69080.1"/>
    <property type="molecule type" value="Genomic_DNA"/>
</dbReference>
<evidence type="ECO:0000313" key="2">
    <source>
        <dbReference type="Proteomes" id="UP000014155"/>
    </source>
</evidence>
<proteinExistence type="predicted"/>
<sequence>MAELKNCKGCSATVHQSFDEIRANMDEYTRTIDTDLRTDPALYKKRLLRCSSCAGLYYETTCRYCGCFVQMRALRRNLDCPNPEGSRWHKL</sequence>
<accession>S0FEZ4</accession>
<evidence type="ECO:0000313" key="1">
    <source>
        <dbReference type="EMBL" id="EMS69080.1"/>
    </source>
</evidence>
<name>S0FEZ4_RUMCE</name>
<dbReference type="RefSeq" id="WP_004631012.1">
    <property type="nucleotide sequence ID" value="NZ_AORV01000073.1"/>
</dbReference>